<dbReference type="SUPFAM" id="SSF53448">
    <property type="entry name" value="Nucleotide-diphospho-sugar transferases"/>
    <property type="match status" value="1"/>
</dbReference>
<dbReference type="Proteomes" id="UP000464314">
    <property type="component" value="Chromosome"/>
</dbReference>
<dbReference type="CDD" id="cd00761">
    <property type="entry name" value="Glyco_tranf_GTA_type"/>
    <property type="match status" value="1"/>
</dbReference>
<evidence type="ECO:0000313" key="5">
    <source>
        <dbReference type="Proteomes" id="UP000464314"/>
    </source>
</evidence>
<accession>A0A6P1TKY0</accession>
<keyword evidence="2 4" id="KW-0808">Transferase</keyword>
<dbReference type="KEGG" id="anr:Ana3638_03480"/>
<dbReference type="PANTHER" id="PTHR22916">
    <property type="entry name" value="GLYCOSYLTRANSFERASE"/>
    <property type="match status" value="1"/>
</dbReference>
<dbReference type="RefSeq" id="WP_161836794.1">
    <property type="nucleotide sequence ID" value="NZ_CP048000.1"/>
</dbReference>
<dbReference type="PANTHER" id="PTHR22916:SF51">
    <property type="entry name" value="GLYCOSYLTRANSFERASE EPSH-RELATED"/>
    <property type="match status" value="1"/>
</dbReference>
<organism evidence="4 5">
    <name type="scientific">Anaerocolumna sedimenticola</name>
    <dbReference type="NCBI Taxonomy" id="2696063"/>
    <lineage>
        <taxon>Bacteria</taxon>
        <taxon>Bacillati</taxon>
        <taxon>Bacillota</taxon>
        <taxon>Clostridia</taxon>
        <taxon>Lachnospirales</taxon>
        <taxon>Lachnospiraceae</taxon>
        <taxon>Anaerocolumna</taxon>
    </lineage>
</organism>
<protein>
    <submittedName>
        <fullName evidence="4">Glycosyltransferase</fullName>
    </submittedName>
</protein>
<dbReference type="EMBL" id="CP048000">
    <property type="protein sequence ID" value="QHQ59958.1"/>
    <property type="molecule type" value="Genomic_DNA"/>
</dbReference>
<evidence type="ECO:0000256" key="1">
    <source>
        <dbReference type="ARBA" id="ARBA00022676"/>
    </source>
</evidence>
<name>A0A6P1TKY0_9FIRM</name>
<evidence type="ECO:0000259" key="3">
    <source>
        <dbReference type="Pfam" id="PF00535"/>
    </source>
</evidence>
<proteinExistence type="predicted"/>
<keyword evidence="1" id="KW-0328">Glycosyltransferase</keyword>
<keyword evidence="5" id="KW-1185">Reference proteome</keyword>
<dbReference type="GO" id="GO:0016757">
    <property type="term" value="F:glycosyltransferase activity"/>
    <property type="evidence" value="ECO:0007669"/>
    <property type="project" value="UniProtKB-KW"/>
</dbReference>
<evidence type="ECO:0000313" key="4">
    <source>
        <dbReference type="EMBL" id="QHQ59958.1"/>
    </source>
</evidence>
<dbReference type="InterPro" id="IPR029044">
    <property type="entry name" value="Nucleotide-diphossugar_trans"/>
</dbReference>
<reference evidence="4 5" key="1">
    <citation type="submission" date="2020-01" db="EMBL/GenBank/DDBJ databases">
        <title>Genome analysis of Anaerocolumna sp. CBA3638.</title>
        <authorList>
            <person name="Kim J."/>
            <person name="Roh S.W."/>
        </authorList>
    </citation>
    <scope>NUCLEOTIDE SEQUENCE [LARGE SCALE GENOMIC DNA]</scope>
    <source>
        <strain evidence="4 5">CBA3638</strain>
    </source>
</reference>
<gene>
    <name evidence="4" type="ORF">Ana3638_03480</name>
</gene>
<evidence type="ECO:0000256" key="2">
    <source>
        <dbReference type="ARBA" id="ARBA00022679"/>
    </source>
</evidence>
<dbReference type="Gene3D" id="3.90.550.10">
    <property type="entry name" value="Spore Coat Polysaccharide Biosynthesis Protein SpsA, Chain A"/>
    <property type="match status" value="1"/>
</dbReference>
<dbReference type="Pfam" id="PF00535">
    <property type="entry name" value="Glycos_transf_2"/>
    <property type="match status" value="1"/>
</dbReference>
<sequence length="348" mass="40275">MKKQELVSIVIPAFNVEYEIKKCIDNLVEQTYTNYEVIIVDDGSTDKTKEICDLLEKNNDKIFVIHQENVGVSAARNAGIMVAKGTWIVFLDADDRMAPEAIESALILAEEKDCDTVCWNYYSDCDGKIEKYPAIVPDEKIYQSNQMHSVLIEALYNTRVKEFYPGQMFRAVWGKLLSADVIRKNAITFPVGLPLGEDAVFLADYFQVCGKVLLVDCYWSYYKISALSAVGKYKSNLKEIQSKELEAMLQKIQTKDVDVDTILLNQYLQFDYQFAHNLFKKKNDLYEIYSAMLRYIKNRNYDFKQSVCYDKKKIHKQSIPVAWTMIKGLNHVEAALCIFRELRHQKCR</sequence>
<dbReference type="InterPro" id="IPR001173">
    <property type="entry name" value="Glyco_trans_2-like"/>
</dbReference>
<dbReference type="AlphaFoldDB" id="A0A6P1TKY0"/>
<feature type="domain" description="Glycosyltransferase 2-like" evidence="3">
    <location>
        <begin position="8"/>
        <end position="151"/>
    </location>
</feature>